<dbReference type="InterPro" id="IPR007627">
    <property type="entry name" value="RNA_pol_sigma70_r2"/>
</dbReference>
<name>A0ABV9T1S0_9BACT</name>
<organism evidence="4 5">
    <name type="scientific">Negadavirga shengliensis</name>
    <dbReference type="NCBI Taxonomy" id="1389218"/>
    <lineage>
        <taxon>Bacteria</taxon>
        <taxon>Pseudomonadati</taxon>
        <taxon>Bacteroidota</taxon>
        <taxon>Cytophagia</taxon>
        <taxon>Cytophagales</taxon>
        <taxon>Cyclobacteriaceae</taxon>
        <taxon>Negadavirga</taxon>
    </lineage>
</organism>
<feature type="domain" description="RNA polymerase sigma factor 70 region 4 type 2" evidence="3">
    <location>
        <begin position="96"/>
        <end position="146"/>
    </location>
</feature>
<dbReference type="InterPro" id="IPR013324">
    <property type="entry name" value="RNA_pol_sigma_r3/r4-like"/>
</dbReference>
<dbReference type="Gene3D" id="1.10.1740.10">
    <property type="match status" value="1"/>
</dbReference>
<dbReference type="InterPro" id="IPR052704">
    <property type="entry name" value="ECF_Sigma-70_Domain"/>
</dbReference>
<dbReference type="PANTHER" id="PTHR30173">
    <property type="entry name" value="SIGMA 19 FACTOR"/>
    <property type="match status" value="1"/>
</dbReference>
<dbReference type="InterPro" id="IPR014284">
    <property type="entry name" value="RNA_pol_sigma-70_dom"/>
</dbReference>
<dbReference type="Proteomes" id="UP001595818">
    <property type="component" value="Unassembled WGS sequence"/>
</dbReference>
<evidence type="ECO:0000313" key="4">
    <source>
        <dbReference type="EMBL" id="MFC4872626.1"/>
    </source>
</evidence>
<dbReference type="Pfam" id="PF04542">
    <property type="entry name" value="Sigma70_r2"/>
    <property type="match status" value="1"/>
</dbReference>
<evidence type="ECO:0000259" key="2">
    <source>
        <dbReference type="Pfam" id="PF04542"/>
    </source>
</evidence>
<dbReference type="RefSeq" id="WP_377065183.1">
    <property type="nucleotide sequence ID" value="NZ_JBHSJJ010000006.1"/>
</dbReference>
<keyword evidence="5" id="KW-1185">Reference proteome</keyword>
<gene>
    <name evidence="4" type="ORF">ACFPFU_13095</name>
</gene>
<dbReference type="InterPro" id="IPR013325">
    <property type="entry name" value="RNA_pol_sigma_r2"/>
</dbReference>
<evidence type="ECO:0000313" key="5">
    <source>
        <dbReference type="Proteomes" id="UP001595818"/>
    </source>
</evidence>
<dbReference type="SUPFAM" id="SSF88946">
    <property type="entry name" value="Sigma2 domain of RNA polymerase sigma factors"/>
    <property type="match status" value="1"/>
</dbReference>
<reference evidence="5" key="1">
    <citation type="journal article" date="2019" name="Int. J. Syst. Evol. Microbiol.">
        <title>The Global Catalogue of Microorganisms (GCM) 10K type strain sequencing project: providing services to taxonomists for standard genome sequencing and annotation.</title>
        <authorList>
            <consortium name="The Broad Institute Genomics Platform"/>
            <consortium name="The Broad Institute Genome Sequencing Center for Infectious Disease"/>
            <person name="Wu L."/>
            <person name="Ma J."/>
        </authorList>
    </citation>
    <scope>NUCLEOTIDE SEQUENCE [LARGE SCALE GENOMIC DNA]</scope>
    <source>
        <strain evidence="5">CGMCC 4.7466</strain>
    </source>
</reference>
<feature type="domain" description="RNA polymerase sigma-70 region 2" evidence="2">
    <location>
        <begin position="4"/>
        <end position="65"/>
    </location>
</feature>
<dbReference type="InterPro" id="IPR036388">
    <property type="entry name" value="WH-like_DNA-bd_sf"/>
</dbReference>
<dbReference type="Pfam" id="PF08281">
    <property type="entry name" value="Sigma70_r4_2"/>
    <property type="match status" value="1"/>
</dbReference>
<dbReference type="SUPFAM" id="SSF88659">
    <property type="entry name" value="Sigma3 and sigma4 domains of RNA polymerase sigma factors"/>
    <property type="match status" value="1"/>
</dbReference>
<evidence type="ECO:0000256" key="1">
    <source>
        <dbReference type="SAM" id="Coils"/>
    </source>
</evidence>
<dbReference type="EMBL" id="JBHSJJ010000006">
    <property type="protein sequence ID" value="MFC4872626.1"/>
    <property type="molecule type" value="Genomic_DNA"/>
</dbReference>
<proteinExistence type="predicted"/>
<dbReference type="NCBIfam" id="TIGR02937">
    <property type="entry name" value="sigma70-ECF"/>
    <property type="match status" value="1"/>
</dbReference>
<comment type="caution">
    <text evidence="4">The sequence shown here is derived from an EMBL/GenBank/DDBJ whole genome shotgun (WGS) entry which is preliminary data.</text>
</comment>
<keyword evidence="1" id="KW-0175">Coiled coil</keyword>
<protein>
    <submittedName>
        <fullName evidence="4">Sigma-70 family RNA polymerase sigma factor</fullName>
    </submittedName>
</protein>
<dbReference type="InterPro" id="IPR013249">
    <property type="entry name" value="RNA_pol_sigma70_r4_t2"/>
</dbReference>
<dbReference type="Gene3D" id="1.10.10.10">
    <property type="entry name" value="Winged helix-like DNA-binding domain superfamily/Winged helix DNA-binding domain"/>
    <property type="match status" value="1"/>
</dbReference>
<sequence length="277" mass="32139">MQEIHSKLLTYAYNIVGSYEDAKDVVQDVTLKYLTIDKKNIRNEANFLIKSVVNQAINFKNKHRKKENFGEWLPEPVSFDNAETQLVKEQTLNYTLLVLLENLGPKERAVFILKEGFSYSHKEIAELLDITTENSRQILRRSSKELKKLNRDLDGFALNNHTETIQKYQTALSEINIQALENLLVEDIRLTADKGQKIQVVKAVETGKNATATLLTYVWQRFLTGKKHSFHTFNHRPAICFWQDGRVYNCHIFQLDPIGKIQQIFSIVDPKKLKNIF</sequence>
<accession>A0ABV9T1S0</accession>
<feature type="coiled-coil region" evidence="1">
    <location>
        <begin position="139"/>
        <end position="178"/>
    </location>
</feature>
<dbReference type="CDD" id="cd06171">
    <property type="entry name" value="Sigma70_r4"/>
    <property type="match status" value="1"/>
</dbReference>
<dbReference type="PANTHER" id="PTHR30173:SF36">
    <property type="entry name" value="ECF RNA POLYMERASE SIGMA FACTOR SIGJ"/>
    <property type="match status" value="1"/>
</dbReference>
<evidence type="ECO:0000259" key="3">
    <source>
        <dbReference type="Pfam" id="PF08281"/>
    </source>
</evidence>